<dbReference type="EC" id="2.7.11.1" evidence="2"/>
<dbReference type="InterPro" id="IPR017441">
    <property type="entry name" value="Protein_kinase_ATP_BS"/>
</dbReference>
<feature type="region of interest" description="Disordered" evidence="11">
    <location>
        <begin position="292"/>
        <end position="441"/>
    </location>
</feature>
<comment type="similarity">
    <text evidence="1">Belongs to the protein kinase superfamily. NEK Ser/Thr protein kinase family. NIMA subfamily.</text>
</comment>
<reference evidence="14" key="1">
    <citation type="submission" date="2016-11" db="UniProtKB">
        <authorList>
            <consortium name="WormBaseParasite"/>
        </authorList>
    </citation>
    <scope>IDENTIFICATION</scope>
</reference>
<evidence type="ECO:0000256" key="11">
    <source>
        <dbReference type="SAM" id="MobiDB-lite"/>
    </source>
</evidence>
<dbReference type="PANTHER" id="PTHR44899">
    <property type="entry name" value="CAMK FAMILY PROTEIN KINASE"/>
    <property type="match status" value="1"/>
</dbReference>
<feature type="compositionally biased region" description="Low complexity" evidence="11">
    <location>
        <begin position="427"/>
        <end position="441"/>
    </location>
</feature>
<comment type="catalytic activity">
    <reaction evidence="8">
        <text>L-threonyl-[protein] + ATP = O-phospho-L-threonyl-[protein] + ADP + H(+)</text>
        <dbReference type="Rhea" id="RHEA:46608"/>
        <dbReference type="Rhea" id="RHEA-COMP:11060"/>
        <dbReference type="Rhea" id="RHEA-COMP:11605"/>
        <dbReference type="ChEBI" id="CHEBI:15378"/>
        <dbReference type="ChEBI" id="CHEBI:30013"/>
        <dbReference type="ChEBI" id="CHEBI:30616"/>
        <dbReference type="ChEBI" id="CHEBI:61977"/>
        <dbReference type="ChEBI" id="CHEBI:456216"/>
        <dbReference type="EC" id="2.7.11.1"/>
    </reaction>
</comment>
<dbReference type="SUPFAM" id="SSF56112">
    <property type="entry name" value="Protein kinase-like (PK-like)"/>
    <property type="match status" value="1"/>
</dbReference>
<evidence type="ECO:0000256" key="1">
    <source>
        <dbReference type="ARBA" id="ARBA00010886"/>
    </source>
</evidence>
<dbReference type="AlphaFoldDB" id="A0A1I8FXS9"/>
<dbReference type="Gene3D" id="3.30.200.20">
    <property type="entry name" value="Phosphorylase Kinase, domain 1"/>
    <property type="match status" value="1"/>
</dbReference>
<feature type="binding site" evidence="10">
    <location>
        <position position="36"/>
    </location>
    <ligand>
        <name>ATP</name>
        <dbReference type="ChEBI" id="CHEBI:30616"/>
    </ligand>
</feature>
<feature type="compositionally biased region" description="Low complexity" evidence="11">
    <location>
        <begin position="293"/>
        <end position="311"/>
    </location>
</feature>
<dbReference type="InterPro" id="IPR011009">
    <property type="entry name" value="Kinase-like_dom_sf"/>
</dbReference>
<evidence type="ECO:0000256" key="6">
    <source>
        <dbReference type="ARBA" id="ARBA00022777"/>
    </source>
</evidence>
<name>A0A1I8FXS9_9PLAT</name>
<feature type="domain" description="Protein kinase" evidence="12">
    <location>
        <begin position="7"/>
        <end position="266"/>
    </location>
</feature>
<dbReference type="InterPro" id="IPR008271">
    <property type="entry name" value="Ser/Thr_kinase_AS"/>
</dbReference>
<evidence type="ECO:0000256" key="2">
    <source>
        <dbReference type="ARBA" id="ARBA00012513"/>
    </source>
</evidence>
<proteinExistence type="inferred from homology"/>
<dbReference type="PROSITE" id="PS00107">
    <property type="entry name" value="PROTEIN_KINASE_ATP"/>
    <property type="match status" value="1"/>
</dbReference>
<dbReference type="Gene3D" id="1.10.510.10">
    <property type="entry name" value="Transferase(Phosphotransferase) domain 1"/>
    <property type="match status" value="1"/>
</dbReference>
<evidence type="ECO:0000256" key="10">
    <source>
        <dbReference type="PROSITE-ProRule" id="PRU10141"/>
    </source>
</evidence>
<dbReference type="InterPro" id="IPR051131">
    <property type="entry name" value="NEK_Ser/Thr_kinase_NIMA"/>
</dbReference>
<evidence type="ECO:0000256" key="4">
    <source>
        <dbReference type="ARBA" id="ARBA00022679"/>
    </source>
</evidence>
<evidence type="ECO:0000259" key="12">
    <source>
        <dbReference type="PROSITE" id="PS50011"/>
    </source>
</evidence>
<feature type="compositionally biased region" description="Basic and acidic residues" evidence="11">
    <location>
        <begin position="385"/>
        <end position="408"/>
    </location>
</feature>
<dbReference type="GO" id="GO:0005524">
    <property type="term" value="F:ATP binding"/>
    <property type="evidence" value="ECO:0007669"/>
    <property type="project" value="UniProtKB-UniRule"/>
</dbReference>
<dbReference type="FunFam" id="3.30.200.20:FF:000097">
    <property type="entry name" value="Probable serine/threonine-protein kinase nek1"/>
    <property type="match status" value="1"/>
</dbReference>
<keyword evidence="6" id="KW-0418">Kinase</keyword>
<dbReference type="Pfam" id="PF00069">
    <property type="entry name" value="Pkinase"/>
    <property type="match status" value="1"/>
</dbReference>
<evidence type="ECO:0000313" key="14">
    <source>
        <dbReference type="WBParaSite" id="maker-uti_cns_0000228-snap-gene-0.15-mRNA-1"/>
    </source>
</evidence>
<keyword evidence="7 10" id="KW-0067">ATP-binding</keyword>
<accession>A0A1I8FXS9</accession>
<dbReference type="CDD" id="cd08215">
    <property type="entry name" value="STKc_Nek"/>
    <property type="match status" value="1"/>
</dbReference>
<evidence type="ECO:0000313" key="13">
    <source>
        <dbReference type="Proteomes" id="UP000095280"/>
    </source>
</evidence>
<dbReference type="Proteomes" id="UP000095280">
    <property type="component" value="Unplaced"/>
</dbReference>
<keyword evidence="13" id="KW-1185">Reference proteome</keyword>
<dbReference type="PROSITE" id="PS00108">
    <property type="entry name" value="PROTEIN_KINASE_ST"/>
    <property type="match status" value="1"/>
</dbReference>
<dbReference type="InterPro" id="IPR000719">
    <property type="entry name" value="Prot_kinase_dom"/>
</dbReference>
<dbReference type="PROSITE" id="PS50011">
    <property type="entry name" value="PROTEIN_KINASE_DOM"/>
    <property type="match status" value="1"/>
</dbReference>
<sequence>MSCPSAYEFIRRIGKGAFGNATLIRRKSDGCQCVLKEILLSTLKDKREQNWARQEVQLLRSFEHPGIVRYFDSFVLPTSLCIVMEFCDGGDLCDRIDNQKMPFAEELIMDWFAQLCLALKYIHDRRIIHRDIKPKNIFLMRNGKVIKLGDFGVAKTLDFTQQLAVTGIGTANYLSPEIVKGEAYNNKTDIWSMGCVLYELLALRIAFCARNVKTLYMNIKLGALSPLPTRYSAELRAICTAMLRKNPKDRPGVGALLKRDCLRPALLKTVSIDTPIAAGGAAQKRVLPINVGNNNRKSSAASRAVNNSRVAGAASPRPGTPGRVQTPGRVGVGGARGPTAQSRQNDARRREAERAAAIRKAYEVKKRPSPAASPLLKQQRSKAVQNKDMERLSKKRQELEEKRQHTYRQEGWVNVLSPRSPAEPTPQQRLQQKQQKPAAAAAAVSAAGEAAVAGRNAAAAGRQAANQAQKLLDNFWERKKQQKAGGGAAAGNVAAAAAEVAEATRESAFCCFYC</sequence>
<evidence type="ECO:0000256" key="3">
    <source>
        <dbReference type="ARBA" id="ARBA00022527"/>
    </source>
</evidence>
<keyword evidence="3" id="KW-0723">Serine/threonine-protein kinase</keyword>
<keyword evidence="4" id="KW-0808">Transferase</keyword>
<dbReference type="SMART" id="SM00220">
    <property type="entry name" value="S_TKc"/>
    <property type="match status" value="1"/>
</dbReference>
<organism evidence="13 14">
    <name type="scientific">Macrostomum lignano</name>
    <dbReference type="NCBI Taxonomy" id="282301"/>
    <lineage>
        <taxon>Eukaryota</taxon>
        <taxon>Metazoa</taxon>
        <taxon>Spiralia</taxon>
        <taxon>Lophotrochozoa</taxon>
        <taxon>Platyhelminthes</taxon>
        <taxon>Rhabditophora</taxon>
        <taxon>Macrostomorpha</taxon>
        <taxon>Macrostomida</taxon>
        <taxon>Macrostomidae</taxon>
        <taxon>Macrostomum</taxon>
    </lineage>
</organism>
<dbReference type="GO" id="GO:0004674">
    <property type="term" value="F:protein serine/threonine kinase activity"/>
    <property type="evidence" value="ECO:0007669"/>
    <property type="project" value="UniProtKB-KW"/>
</dbReference>
<evidence type="ECO:0000256" key="8">
    <source>
        <dbReference type="ARBA" id="ARBA00047899"/>
    </source>
</evidence>
<dbReference type="WBParaSite" id="maker-uti_cns_0000228-snap-gene-0.15-mRNA-1">
    <property type="protein sequence ID" value="maker-uti_cns_0000228-snap-gene-0.15-mRNA-1"/>
    <property type="gene ID" value="maker-uti_cns_0000228-snap-gene-0.15"/>
</dbReference>
<dbReference type="PANTHER" id="PTHR44899:SF3">
    <property type="entry name" value="SERINE_THREONINE-PROTEIN KINASE NEK1"/>
    <property type="match status" value="1"/>
</dbReference>
<feature type="compositionally biased region" description="Basic and acidic residues" evidence="11">
    <location>
        <begin position="345"/>
        <end position="366"/>
    </location>
</feature>
<protein>
    <recommendedName>
        <fullName evidence="2">non-specific serine/threonine protein kinase</fullName>
        <ecNumber evidence="2">2.7.11.1</ecNumber>
    </recommendedName>
</protein>
<evidence type="ECO:0000256" key="5">
    <source>
        <dbReference type="ARBA" id="ARBA00022741"/>
    </source>
</evidence>
<keyword evidence="5 10" id="KW-0547">Nucleotide-binding</keyword>
<evidence type="ECO:0000256" key="7">
    <source>
        <dbReference type="ARBA" id="ARBA00022840"/>
    </source>
</evidence>
<comment type="catalytic activity">
    <reaction evidence="9">
        <text>L-seryl-[protein] + ATP = O-phospho-L-seryl-[protein] + ADP + H(+)</text>
        <dbReference type="Rhea" id="RHEA:17989"/>
        <dbReference type="Rhea" id="RHEA-COMP:9863"/>
        <dbReference type="Rhea" id="RHEA-COMP:11604"/>
        <dbReference type="ChEBI" id="CHEBI:15378"/>
        <dbReference type="ChEBI" id="CHEBI:29999"/>
        <dbReference type="ChEBI" id="CHEBI:30616"/>
        <dbReference type="ChEBI" id="CHEBI:83421"/>
        <dbReference type="ChEBI" id="CHEBI:456216"/>
        <dbReference type="EC" id="2.7.11.1"/>
    </reaction>
</comment>
<evidence type="ECO:0000256" key="9">
    <source>
        <dbReference type="ARBA" id="ARBA00048679"/>
    </source>
</evidence>